<evidence type="ECO:0000256" key="3">
    <source>
        <dbReference type="ARBA" id="ARBA00023180"/>
    </source>
</evidence>
<dbReference type="Gene3D" id="3.40.720.10">
    <property type="entry name" value="Alkaline Phosphatase, subunit A"/>
    <property type="match status" value="1"/>
</dbReference>
<evidence type="ECO:0000256" key="2">
    <source>
        <dbReference type="ARBA" id="ARBA00022837"/>
    </source>
</evidence>
<evidence type="ECO:0000259" key="6">
    <source>
        <dbReference type="Pfam" id="PF00884"/>
    </source>
</evidence>
<keyword evidence="3" id="KW-0325">Glycoprotein</keyword>
<evidence type="ECO:0000256" key="4">
    <source>
        <dbReference type="SAM" id="MobiDB-lite"/>
    </source>
</evidence>
<name>A0A7S2S4F1_9STRA</name>
<gene>
    <name evidence="7" type="ORF">QSP1433_LOCUS10162</name>
</gene>
<feature type="signal peptide" evidence="5">
    <location>
        <begin position="1"/>
        <end position="18"/>
    </location>
</feature>
<feature type="chain" id="PRO_5030675266" description="Sulfatase N-terminal domain-containing protein" evidence="5">
    <location>
        <begin position="19"/>
        <end position="650"/>
    </location>
</feature>
<proteinExistence type="predicted"/>
<keyword evidence="2" id="KW-0106">Calcium</keyword>
<dbReference type="InterPro" id="IPR000917">
    <property type="entry name" value="Sulfatase_N"/>
</dbReference>
<dbReference type="GO" id="GO:0046872">
    <property type="term" value="F:metal ion binding"/>
    <property type="evidence" value="ECO:0007669"/>
    <property type="project" value="UniProtKB-KW"/>
</dbReference>
<dbReference type="PANTHER" id="PTHR10342">
    <property type="entry name" value="ARYLSULFATASE"/>
    <property type="match status" value="1"/>
</dbReference>
<sequence>MKYGLIFAIYSLNCVAQAQECTYSEGKCSDLAWEKSVEIGALREELNEVVDDSKLLGSATVDTPLHVASVTQNSKPHILFFLADDLGYHDVGYADDPRRDAVLATPNLNSLRKQGIRLTRHYAHWHCSPSRRSFLSGRWPIHVGGDDLTGFLADDMDMRYTWVSEKLKRAGYSNLFYGKGHIGARSSRMLPINRGFDFHHGFIEGSQSYRSNKRWKNLQPDYDNTFSTRMWGDKMHNRIKRMLEQNTSSPIFLFSSMQAPHSPLSNPPSAIYRKPRSGMNKLDWNMFAADKEIGRTVNLFKTNKQVWDNTLIVFVSDNGGSSREASGNNYPFRGEKGTNFEGGLRVTALVAGGIIPQRLWNTDNDKISHISDWYRTFCNLAGVDAEDDPPRQPKYADATVDDVPDPHYPKLDAGDGTYTNVYGDYSYPKVDSKDLLPVIMQPEQYDVNGVHEYLVLTAEVVLKGHMKLILAQPCSNGILNDKSCKTDAGQGWIQPNGQWEARDQDGYRCSHMYDWRAGETNKQNKPWNWETNKPLQFTPCLFNLTSDKREVSDIQDQGIINDLWADLNRSLLFQYTTHIPEKEEGVTPFYCQGLCYIQSYVLNFFNVDRETPVPRCGLERYNLPSYNYCNYFHPTGGFYVGSPVYSSNSL</sequence>
<reference evidence="7" key="1">
    <citation type="submission" date="2021-01" db="EMBL/GenBank/DDBJ databases">
        <authorList>
            <person name="Corre E."/>
            <person name="Pelletier E."/>
            <person name="Niang G."/>
            <person name="Scheremetjew M."/>
            <person name="Finn R."/>
            <person name="Kale V."/>
            <person name="Holt S."/>
            <person name="Cochrane G."/>
            <person name="Meng A."/>
            <person name="Brown T."/>
            <person name="Cohen L."/>
        </authorList>
    </citation>
    <scope>NUCLEOTIDE SEQUENCE</scope>
    <source>
        <strain evidence="7">NY070348D</strain>
    </source>
</reference>
<dbReference type="GO" id="GO:0008484">
    <property type="term" value="F:sulfuric ester hydrolase activity"/>
    <property type="evidence" value="ECO:0007669"/>
    <property type="project" value="InterPro"/>
</dbReference>
<feature type="region of interest" description="Disordered" evidence="4">
    <location>
        <begin position="387"/>
        <end position="412"/>
    </location>
</feature>
<evidence type="ECO:0000313" key="7">
    <source>
        <dbReference type="EMBL" id="CAD9689189.1"/>
    </source>
</evidence>
<dbReference type="AlphaFoldDB" id="A0A7S2S4F1"/>
<evidence type="ECO:0000256" key="5">
    <source>
        <dbReference type="SAM" id="SignalP"/>
    </source>
</evidence>
<accession>A0A7S2S4F1</accession>
<dbReference type="SUPFAM" id="SSF53649">
    <property type="entry name" value="Alkaline phosphatase-like"/>
    <property type="match status" value="1"/>
</dbReference>
<dbReference type="Pfam" id="PF00884">
    <property type="entry name" value="Sulfatase"/>
    <property type="match status" value="1"/>
</dbReference>
<dbReference type="InterPro" id="IPR047115">
    <property type="entry name" value="ARSB"/>
</dbReference>
<dbReference type="InterPro" id="IPR017850">
    <property type="entry name" value="Alkaline_phosphatase_core_sf"/>
</dbReference>
<protein>
    <recommendedName>
        <fullName evidence="6">Sulfatase N-terminal domain-containing protein</fullName>
    </recommendedName>
</protein>
<keyword evidence="1" id="KW-0479">Metal-binding</keyword>
<feature type="domain" description="Sulfatase N-terminal" evidence="6">
    <location>
        <begin position="76"/>
        <end position="383"/>
    </location>
</feature>
<organism evidence="7">
    <name type="scientific">Mucochytrium quahogii</name>
    <dbReference type="NCBI Taxonomy" id="96639"/>
    <lineage>
        <taxon>Eukaryota</taxon>
        <taxon>Sar</taxon>
        <taxon>Stramenopiles</taxon>
        <taxon>Bigyra</taxon>
        <taxon>Labyrinthulomycetes</taxon>
        <taxon>Thraustochytrida</taxon>
        <taxon>Thraustochytriidae</taxon>
        <taxon>Mucochytrium</taxon>
    </lineage>
</organism>
<dbReference type="EMBL" id="HBHK01016200">
    <property type="protein sequence ID" value="CAD9689189.1"/>
    <property type="molecule type" value="Transcribed_RNA"/>
</dbReference>
<keyword evidence="5" id="KW-0732">Signal</keyword>
<evidence type="ECO:0000256" key="1">
    <source>
        <dbReference type="ARBA" id="ARBA00022723"/>
    </source>
</evidence>
<dbReference type="PANTHER" id="PTHR10342:SF274">
    <property type="entry name" value="ARYLSULFATASE B"/>
    <property type="match status" value="1"/>
</dbReference>